<reference evidence="3 6" key="2">
    <citation type="submission" date="2022-05" db="EMBL/GenBank/DDBJ databases">
        <title>Genome Sequencing of Bee-Associated Microbes.</title>
        <authorList>
            <person name="Dunlap C."/>
        </authorList>
    </citation>
    <scope>NUCLEOTIDE SEQUENCE [LARGE SCALE GENOMIC DNA]</scope>
    <source>
        <strain evidence="3 6">NRRL B-23120</strain>
    </source>
</reference>
<reference evidence="4 5" key="1">
    <citation type="submission" date="2018-01" db="EMBL/GenBank/DDBJ databases">
        <title>The whole genome sequencing and assembly of Paenibacillus chitinolyticus KCCM 41400 strain.</title>
        <authorList>
            <person name="Kim J.-Y."/>
            <person name="Park M.-K."/>
            <person name="Lee Y.-J."/>
            <person name="Yi H."/>
            <person name="Bahn Y.-S."/>
            <person name="Kim J.F."/>
            <person name="Lee D.-W."/>
        </authorList>
    </citation>
    <scope>NUCLEOTIDE SEQUENCE [LARGE SCALE GENOMIC DNA]</scope>
    <source>
        <strain evidence="4 5">KCCM 41400</strain>
    </source>
</reference>
<dbReference type="GeneID" id="95378292"/>
<dbReference type="EMBL" id="CP026520">
    <property type="protein sequence ID" value="QAV20978.1"/>
    <property type="molecule type" value="Genomic_DNA"/>
</dbReference>
<keyword evidence="2" id="KW-1133">Transmembrane helix</keyword>
<dbReference type="Proteomes" id="UP000288943">
    <property type="component" value="Chromosome"/>
</dbReference>
<evidence type="ECO:0000313" key="4">
    <source>
        <dbReference type="EMBL" id="QAV20978.1"/>
    </source>
</evidence>
<organism evidence="4 5">
    <name type="scientific">Paenibacillus chitinolyticus</name>
    <dbReference type="NCBI Taxonomy" id="79263"/>
    <lineage>
        <taxon>Bacteria</taxon>
        <taxon>Bacillati</taxon>
        <taxon>Bacillota</taxon>
        <taxon>Bacilli</taxon>
        <taxon>Bacillales</taxon>
        <taxon>Paenibacillaceae</taxon>
        <taxon>Paenibacillus</taxon>
    </lineage>
</organism>
<feature type="region of interest" description="Disordered" evidence="1">
    <location>
        <begin position="1"/>
        <end position="20"/>
    </location>
</feature>
<dbReference type="Proteomes" id="UP001527202">
    <property type="component" value="Unassembled WGS sequence"/>
</dbReference>
<keyword evidence="6" id="KW-1185">Reference proteome</keyword>
<protein>
    <submittedName>
        <fullName evidence="4">Uncharacterized protein</fullName>
    </submittedName>
</protein>
<name>A0A410X2X6_9BACL</name>
<dbReference type="KEGG" id="pchi:PC41400_26235"/>
<gene>
    <name evidence="3" type="ORF">M5X16_05655</name>
    <name evidence="4" type="ORF">PC41400_26235</name>
</gene>
<keyword evidence="2" id="KW-0812">Transmembrane</keyword>
<feature type="transmembrane region" description="Helical" evidence="2">
    <location>
        <begin position="95"/>
        <end position="114"/>
    </location>
</feature>
<keyword evidence="2" id="KW-0472">Membrane</keyword>
<dbReference type="RefSeq" id="WP_042234507.1">
    <property type="nucleotide sequence ID" value="NZ_CP026520.1"/>
</dbReference>
<dbReference type="AlphaFoldDB" id="A0A410X2X6"/>
<dbReference type="EMBL" id="JAMDMJ010000006">
    <property type="protein sequence ID" value="MCY9595257.1"/>
    <property type="molecule type" value="Genomic_DNA"/>
</dbReference>
<evidence type="ECO:0000313" key="6">
    <source>
        <dbReference type="Proteomes" id="UP001527202"/>
    </source>
</evidence>
<evidence type="ECO:0000256" key="2">
    <source>
        <dbReference type="SAM" id="Phobius"/>
    </source>
</evidence>
<evidence type="ECO:0000313" key="5">
    <source>
        <dbReference type="Proteomes" id="UP000288943"/>
    </source>
</evidence>
<sequence>MEHVKKPYTGPVYTPKQTGPMPQAVAPMPMPMPMPLPAPMPMPLPYPGPLPSPVIHTPPPMPIVKPVIVVSCKPHYPVCHPIKPIAKKCRPDNSASILVLFILLVIISSGFGYAKRC</sequence>
<evidence type="ECO:0000313" key="3">
    <source>
        <dbReference type="EMBL" id="MCY9595257.1"/>
    </source>
</evidence>
<proteinExistence type="predicted"/>
<evidence type="ECO:0000256" key="1">
    <source>
        <dbReference type="SAM" id="MobiDB-lite"/>
    </source>
</evidence>
<accession>A0A410X2X6</accession>